<evidence type="ECO:0000259" key="9">
    <source>
        <dbReference type="Pfam" id="PF13098"/>
    </source>
</evidence>
<dbReference type="InterPro" id="IPR036249">
    <property type="entry name" value="Thioredoxin-like_sf"/>
</dbReference>
<feature type="signal peptide" evidence="7">
    <location>
        <begin position="1"/>
        <end position="24"/>
    </location>
</feature>
<dbReference type="CDD" id="cd03020">
    <property type="entry name" value="DsbA_DsbC_DsbG"/>
    <property type="match status" value="1"/>
</dbReference>
<evidence type="ECO:0000313" key="10">
    <source>
        <dbReference type="EMBL" id="RZO22971.1"/>
    </source>
</evidence>
<evidence type="ECO:0000313" key="11">
    <source>
        <dbReference type="Proteomes" id="UP000315889"/>
    </source>
</evidence>
<evidence type="ECO:0000256" key="2">
    <source>
        <dbReference type="ARBA" id="ARBA00009813"/>
    </source>
</evidence>
<accession>A0A520MP26</accession>
<name>A0A520MP26_9GAMM</name>
<organism evidence="10 11">
    <name type="scientific">SAR92 clade bacterium</name>
    <dbReference type="NCBI Taxonomy" id="2315479"/>
    <lineage>
        <taxon>Bacteria</taxon>
        <taxon>Pseudomonadati</taxon>
        <taxon>Pseudomonadota</taxon>
        <taxon>Gammaproteobacteria</taxon>
        <taxon>Cellvibrionales</taxon>
        <taxon>Porticoccaceae</taxon>
        <taxon>SAR92 clade</taxon>
    </lineage>
</organism>
<dbReference type="Pfam" id="PF10411">
    <property type="entry name" value="DsbC_N"/>
    <property type="match status" value="1"/>
</dbReference>
<keyword evidence="4 7" id="KW-0574">Periplasm</keyword>
<feature type="domain" description="Thioredoxin-like fold" evidence="9">
    <location>
        <begin position="125"/>
        <end position="245"/>
    </location>
</feature>
<dbReference type="Gene3D" id="3.40.30.10">
    <property type="entry name" value="Glutaredoxin"/>
    <property type="match status" value="1"/>
</dbReference>
<evidence type="ECO:0000256" key="6">
    <source>
        <dbReference type="ARBA" id="ARBA00023284"/>
    </source>
</evidence>
<evidence type="ECO:0000256" key="5">
    <source>
        <dbReference type="ARBA" id="ARBA00023157"/>
    </source>
</evidence>
<keyword evidence="3 7" id="KW-0732">Signal</keyword>
<dbReference type="SUPFAM" id="SSF54423">
    <property type="entry name" value="DsbC/DsbG N-terminal domain-like"/>
    <property type="match status" value="1"/>
</dbReference>
<dbReference type="AlphaFoldDB" id="A0A520MP26"/>
<dbReference type="Gene3D" id="3.10.450.70">
    <property type="entry name" value="Disulphide bond isomerase, DsbC/G, N-terminal"/>
    <property type="match status" value="1"/>
</dbReference>
<keyword evidence="6 7" id="KW-0676">Redox-active center</keyword>
<reference evidence="10 11" key="1">
    <citation type="submission" date="2019-02" db="EMBL/GenBank/DDBJ databases">
        <title>Prokaryotic population dynamics and viral predation in marine succession experiment using metagenomics: the confinement effect.</title>
        <authorList>
            <person name="Haro-Moreno J.M."/>
            <person name="Rodriguez-Valera F."/>
            <person name="Lopez-Perez M."/>
        </authorList>
    </citation>
    <scope>NUCLEOTIDE SEQUENCE [LARGE SCALE GENOMIC DNA]</scope>
    <source>
        <strain evidence="10">MED-G170</strain>
    </source>
</reference>
<dbReference type="PROSITE" id="PS51257">
    <property type="entry name" value="PROKAR_LIPOPROTEIN"/>
    <property type="match status" value="1"/>
</dbReference>
<dbReference type="GO" id="GO:0042597">
    <property type="term" value="C:periplasmic space"/>
    <property type="evidence" value="ECO:0007669"/>
    <property type="project" value="UniProtKB-SubCell"/>
</dbReference>
<comment type="similarity">
    <text evidence="2 7">Belongs to the thioredoxin family. DsbC subfamily.</text>
</comment>
<evidence type="ECO:0000256" key="1">
    <source>
        <dbReference type="ARBA" id="ARBA00004418"/>
    </source>
</evidence>
<evidence type="ECO:0000256" key="3">
    <source>
        <dbReference type="ARBA" id="ARBA00022729"/>
    </source>
</evidence>
<comment type="function">
    <text evidence="7">Required for disulfide bond formation in some periplasmic proteins. Acts by transferring its disulfide bond to other proteins and is reduced in the process.</text>
</comment>
<evidence type="ECO:0000256" key="7">
    <source>
        <dbReference type="RuleBase" id="RU364038"/>
    </source>
</evidence>
<evidence type="ECO:0000256" key="4">
    <source>
        <dbReference type="ARBA" id="ARBA00022764"/>
    </source>
</evidence>
<dbReference type="InterPro" id="IPR033954">
    <property type="entry name" value="DiS-bond_Isoase_DsbC/G"/>
</dbReference>
<dbReference type="PANTHER" id="PTHR35272:SF3">
    <property type="entry name" value="THIOL:DISULFIDE INTERCHANGE PROTEIN DSBC"/>
    <property type="match status" value="1"/>
</dbReference>
<feature type="chain" id="PRO_5022247792" description="Thiol:disulfide interchange protein" evidence="7">
    <location>
        <begin position="25"/>
        <end position="249"/>
    </location>
</feature>
<dbReference type="InterPro" id="IPR051470">
    <property type="entry name" value="Thiol:disulfide_interchange"/>
</dbReference>
<dbReference type="InterPro" id="IPR012336">
    <property type="entry name" value="Thioredoxin-like_fold"/>
</dbReference>
<dbReference type="PANTHER" id="PTHR35272">
    <property type="entry name" value="THIOL:DISULFIDE INTERCHANGE PROTEIN DSBC-RELATED"/>
    <property type="match status" value="1"/>
</dbReference>
<gene>
    <name evidence="10" type="ORF">EVB03_01010</name>
</gene>
<proteinExistence type="inferred from homology"/>
<dbReference type="SUPFAM" id="SSF52833">
    <property type="entry name" value="Thioredoxin-like"/>
    <property type="match status" value="1"/>
</dbReference>
<feature type="domain" description="Disulphide bond isomerase DsbC/G N-terminal" evidence="8">
    <location>
        <begin position="25"/>
        <end position="90"/>
    </location>
</feature>
<dbReference type="EMBL" id="SHBP01000001">
    <property type="protein sequence ID" value="RZO22971.1"/>
    <property type="molecule type" value="Genomic_DNA"/>
</dbReference>
<dbReference type="Proteomes" id="UP000315889">
    <property type="component" value="Unassembled WGS sequence"/>
</dbReference>
<comment type="subcellular location">
    <subcellularLocation>
        <location evidence="1 7">Periplasm</location>
    </subcellularLocation>
</comment>
<evidence type="ECO:0000259" key="8">
    <source>
        <dbReference type="Pfam" id="PF10411"/>
    </source>
</evidence>
<sequence length="249" mass="27333">MKSFSSWLACFLVIMLACTGSTLADDDQVVRQTIISKLKSARSDLDYKFIGPSEIPAFYEVQVMGGPILYVSKDGEFFFDGALYKVKVGQFVDVRNLRLDVDRREAFASLSTDEMIIFKSSIPTKAIINVFTDVDCGYCRKLHQEVPELNQMGVEVRYLAFPRAGVASVSYDKIATAWCSDDPQGSLTRSKNGDDDPVNVCSENPVAEHYNLGQRLGVTGTPAIVLMDGTMLPGYQKAEALAKILGIGS</sequence>
<dbReference type="InterPro" id="IPR009094">
    <property type="entry name" value="DiS-bond_isomerase_DsbC/G_N_sf"/>
</dbReference>
<comment type="caution">
    <text evidence="10">The sequence shown here is derived from an EMBL/GenBank/DDBJ whole genome shotgun (WGS) entry which is preliminary data.</text>
</comment>
<protein>
    <recommendedName>
        <fullName evidence="7">Thiol:disulfide interchange protein</fullName>
    </recommendedName>
</protein>
<dbReference type="InterPro" id="IPR018950">
    <property type="entry name" value="DiS-bond_isomerase_DsbC/G_N"/>
</dbReference>
<dbReference type="Pfam" id="PF13098">
    <property type="entry name" value="Thioredoxin_2"/>
    <property type="match status" value="1"/>
</dbReference>
<keyword evidence="5" id="KW-1015">Disulfide bond</keyword>